<name>A0A7I7YQ27_9MYCO</name>
<feature type="compositionally biased region" description="Low complexity" evidence="2">
    <location>
        <begin position="451"/>
        <end position="466"/>
    </location>
</feature>
<feature type="compositionally biased region" description="Polar residues" evidence="2">
    <location>
        <begin position="557"/>
        <end position="567"/>
    </location>
</feature>
<evidence type="ECO:0000259" key="4">
    <source>
        <dbReference type="Pfam" id="PF18878"/>
    </source>
</evidence>
<dbReference type="PANTHER" id="PTHR46766:SF1">
    <property type="entry name" value="GLUTAMINE-RICH PROTEIN 2"/>
    <property type="match status" value="1"/>
</dbReference>
<feature type="compositionally biased region" description="Low complexity" evidence="2">
    <location>
        <begin position="385"/>
        <end position="397"/>
    </location>
</feature>
<evidence type="ECO:0000256" key="1">
    <source>
        <dbReference type="ARBA" id="ARBA00010652"/>
    </source>
</evidence>
<dbReference type="Pfam" id="PF00823">
    <property type="entry name" value="PPE"/>
    <property type="match status" value="1"/>
</dbReference>
<feature type="region of interest" description="Disordered" evidence="2">
    <location>
        <begin position="385"/>
        <end position="417"/>
    </location>
</feature>
<feature type="region of interest" description="Disordered" evidence="2">
    <location>
        <begin position="488"/>
        <end position="525"/>
    </location>
</feature>
<dbReference type="GO" id="GO:0052572">
    <property type="term" value="P:response to host immune response"/>
    <property type="evidence" value="ECO:0007669"/>
    <property type="project" value="TreeGrafter"/>
</dbReference>
<dbReference type="AlphaFoldDB" id="A0A7I7YQ27"/>
<feature type="domain" description="PPE-PPW subfamily C-terminal" evidence="4">
    <location>
        <begin position="512"/>
        <end position="558"/>
    </location>
</feature>
<dbReference type="SUPFAM" id="SSF140459">
    <property type="entry name" value="PE/PPE dimer-like"/>
    <property type="match status" value="1"/>
</dbReference>
<organism evidence="5 6">
    <name type="scientific">Mycobacterium parmense</name>
    <dbReference type="NCBI Taxonomy" id="185642"/>
    <lineage>
        <taxon>Bacteria</taxon>
        <taxon>Bacillati</taxon>
        <taxon>Actinomycetota</taxon>
        <taxon>Actinomycetes</taxon>
        <taxon>Mycobacteriales</taxon>
        <taxon>Mycobacteriaceae</taxon>
        <taxon>Mycobacterium</taxon>
        <taxon>Mycobacterium simiae complex</taxon>
    </lineage>
</organism>
<feature type="domain" description="PPE" evidence="3">
    <location>
        <begin position="30"/>
        <end position="191"/>
    </location>
</feature>
<feature type="compositionally biased region" description="Pro residues" evidence="2">
    <location>
        <begin position="398"/>
        <end position="409"/>
    </location>
</feature>
<comment type="similarity">
    <text evidence="1">Belongs to the mycobacterial PPE family.</text>
</comment>
<evidence type="ECO:0008006" key="7">
    <source>
        <dbReference type="Google" id="ProtNLM"/>
    </source>
</evidence>
<feature type="region of interest" description="Disordered" evidence="2">
    <location>
        <begin position="539"/>
        <end position="567"/>
    </location>
</feature>
<dbReference type="PANTHER" id="PTHR46766">
    <property type="entry name" value="GLUTAMINE-RICH PROTEIN 2"/>
    <property type="match status" value="1"/>
</dbReference>
<evidence type="ECO:0000313" key="5">
    <source>
        <dbReference type="EMBL" id="BBZ43759.1"/>
    </source>
</evidence>
<dbReference type="EMBL" id="AP022614">
    <property type="protein sequence ID" value="BBZ43759.1"/>
    <property type="molecule type" value="Genomic_DNA"/>
</dbReference>
<dbReference type="Proteomes" id="UP000467105">
    <property type="component" value="Chromosome"/>
</dbReference>
<dbReference type="Pfam" id="PF18878">
    <property type="entry name" value="PPE-PPW"/>
    <property type="match status" value="1"/>
</dbReference>
<evidence type="ECO:0000313" key="6">
    <source>
        <dbReference type="Proteomes" id="UP000467105"/>
    </source>
</evidence>
<sequence length="567" mass="56442">MGIPFEWTCGEARGATAFDAVVAAMTAPIWMALPPEVHSALLSSGPGPGPLLAAAGAWDSLSAEYVSIADELAALLGAVHAGAWEGPSAAQYLGAHAPYIAWLLQAGVDSAAMAARLEAAASAFAGALAAMPTTAQLAANHAVHAVLVATNFFGINTIPIALNEADYARMWVQAAETMTAYQAASTAAITGAPQSTAAPQIMKTSTSNMGSGMGGMGNMPFMMGTALPSDLDQWLQAIFPFNPFSSFPPPLHPSFSMFVPRVETMISAYSNSPPQLIEALVMLGTQFVVHRTLVLINLLYNFPQLLTLPLPELAYAVQPVAELTVIPAVAAPAIAPAATGGFAGLAGLAGVAAPVPVPAAAAPIPAAAAPGAPAATAATAAGASPVAPPSLAAHAPTAVPPTGAPPPTPVGGAQGATSTQAVVSPYLVGIAAAGSSSPIRGGTDRRPSKPAAQPAVTTAAATAQAPTRRRRVLPRRIDRGYRYEFLDSDAASDSADAMPPDATDDPAPSSPASDRGTGALGFPGIARAGGAAGAAGLASLAGDAFGGGPTVPMVPGSWQSGSGDAER</sequence>
<feature type="compositionally biased region" description="Low complexity" evidence="2">
    <location>
        <begin position="488"/>
        <end position="514"/>
    </location>
</feature>
<accession>A0A7I7YQ27</accession>
<evidence type="ECO:0000256" key="2">
    <source>
        <dbReference type="SAM" id="MobiDB-lite"/>
    </source>
</evidence>
<dbReference type="InterPro" id="IPR000030">
    <property type="entry name" value="PPE_dom"/>
</dbReference>
<feature type="region of interest" description="Disordered" evidence="2">
    <location>
        <begin position="434"/>
        <end position="471"/>
    </location>
</feature>
<dbReference type="InterPro" id="IPR043641">
    <property type="entry name" value="PPE-PPW_C"/>
</dbReference>
<dbReference type="Gene3D" id="1.20.1260.20">
    <property type="entry name" value="PPE superfamily"/>
    <property type="match status" value="1"/>
</dbReference>
<gene>
    <name evidence="5" type="ORF">MPRM_10400</name>
</gene>
<keyword evidence="6" id="KW-1185">Reference proteome</keyword>
<dbReference type="FunFam" id="1.20.1260.20:FF:000001">
    <property type="entry name" value="PPE family protein PPE41"/>
    <property type="match status" value="1"/>
</dbReference>
<proteinExistence type="inferred from homology"/>
<protein>
    <recommendedName>
        <fullName evidence="7">PPE family protein</fullName>
    </recommendedName>
</protein>
<dbReference type="InterPro" id="IPR038332">
    <property type="entry name" value="PPE_sf"/>
</dbReference>
<reference evidence="5 6" key="1">
    <citation type="journal article" date="2019" name="Emerg. Microbes Infect.">
        <title>Comprehensive subspecies identification of 175 nontuberculous mycobacteria species based on 7547 genomic profiles.</title>
        <authorList>
            <person name="Matsumoto Y."/>
            <person name="Kinjo T."/>
            <person name="Motooka D."/>
            <person name="Nabeya D."/>
            <person name="Jung N."/>
            <person name="Uechi K."/>
            <person name="Horii T."/>
            <person name="Iida T."/>
            <person name="Fujita J."/>
            <person name="Nakamura S."/>
        </authorList>
    </citation>
    <scope>NUCLEOTIDE SEQUENCE [LARGE SCALE GENOMIC DNA]</scope>
    <source>
        <strain evidence="5 6">JCM 14742</strain>
    </source>
</reference>
<evidence type="ECO:0000259" key="3">
    <source>
        <dbReference type="Pfam" id="PF00823"/>
    </source>
</evidence>